<name>A0A4Q9H1F3_9BURK</name>
<organism evidence="2 3">
    <name type="scientific">Aquabacterium lacunae</name>
    <dbReference type="NCBI Taxonomy" id="2528630"/>
    <lineage>
        <taxon>Bacteria</taxon>
        <taxon>Pseudomonadati</taxon>
        <taxon>Pseudomonadota</taxon>
        <taxon>Betaproteobacteria</taxon>
        <taxon>Burkholderiales</taxon>
        <taxon>Aquabacterium</taxon>
    </lineage>
</organism>
<dbReference type="SUPFAM" id="SSF47616">
    <property type="entry name" value="GST C-terminal domain-like"/>
    <property type="match status" value="1"/>
</dbReference>
<gene>
    <name evidence="2" type="ORF">EYS42_00510</name>
</gene>
<dbReference type="Proteomes" id="UP000292120">
    <property type="component" value="Unassembled WGS sequence"/>
</dbReference>
<keyword evidence="2" id="KW-0808">Transferase</keyword>
<feature type="domain" description="GST N-terminal" evidence="1">
    <location>
        <begin position="18"/>
        <end position="97"/>
    </location>
</feature>
<dbReference type="Pfam" id="PF13417">
    <property type="entry name" value="GST_N_3"/>
    <property type="match status" value="1"/>
</dbReference>
<keyword evidence="3" id="KW-1185">Reference proteome</keyword>
<evidence type="ECO:0000313" key="3">
    <source>
        <dbReference type="Proteomes" id="UP000292120"/>
    </source>
</evidence>
<dbReference type="InterPro" id="IPR004045">
    <property type="entry name" value="Glutathione_S-Trfase_N"/>
</dbReference>
<dbReference type="GO" id="GO:0016740">
    <property type="term" value="F:transferase activity"/>
    <property type="evidence" value="ECO:0007669"/>
    <property type="project" value="UniProtKB-KW"/>
</dbReference>
<sequence>MQGGRCCPGFIGRPPCPMRIIFHHYKESPYAEKIRTLLGHKQMHWCSVTVPRVAPKPDLAALTGGYRKVPVLQLGADVVCDTRLIAHEIEALTPLPSLAVLPGNLGNVLESWVDQHLFGRVVAFTFGSLADFLPDELLADRAALRGAPLDRTALKAAVPLATQELHAQMTWLEHALADRPFFNGPHPACGDFTLYATLWFAANGRFDFSAYPRLTTWMHLMKAFGHGTSTPMTAAEALEEAKTSEPRALPDSSADSLAACGLRLGQQVRITPELLGHGTDVVGELMTLNTERTVVRHHHEHCGTVHVHLPRLGYRVCAA</sequence>
<proteinExistence type="predicted"/>
<dbReference type="InterPro" id="IPR036249">
    <property type="entry name" value="Thioredoxin-like_sf"/>
</dbReference>
<dbReference type="CDD" id="cd00570">
    <property type="entry name" value="GST_N_family"/>
    <property type="match status" value="1"/>
</dbReference>
<dbReference type="SUPFAM" id="SSF52833">
    <property type="entry name" value="Thioredoxin-like"/>
    <property type="match status" value="1"/>
</dbReference>
<dbReference type="Pfam" id="PF13410">
    <property type="entry name" value="GST_C_2"/>
    <property type="match status" value="1"/>
</dbReference>
<evidence type="ECO:0000259" key="1">
    <source>
        <dbReference type="PROSITE" id="PS50404"/>
    </source>
</evidence>
<accession>A0A4Q9H1F3</accession>
<dbReference type="EMBL" id="SIXI01000001">
    <property type="protein sequence ID" value="TBO33973.1"/>
    <property type="molecule type" value="Genomic_DNA"/>
</dbReference>
<dbReference type="Gene3D" id="3.40.30.110">
    <property type="match status" value="2"/>
</dbReference>
<evidence type="ECO:0000313" key="2">
    <source>
        <dbReference type="EMBL" id="TBO33973.1"/>
    </source>
</evidence>
<comment type="caution">
    <text evidence="2">The sequence shown here is derived from an EMBL/GenBank/DDBJ whole genome shotgun (WGS) entry which is preliminary data.</text>
</comment>
<protein>
    <submittedName>
        <fullName evidence="2">Glutathione S-transferase family protein</fullName>
    </submittedName>
</protein>
<dbReference type="AlphaFoldDB" id="A0A4Q9H1F3"/>
<dbReference type="OrthoDB" id="5791869at2"/>
<dbReference type="PROSITE" id="PS50404">
    <property type="entry name" value="GST_NTER"/>
    <property type="match status" value="1"/>
</dbReference>
<dbReference type="InterPro" id="IPR036282">
    <property type="entry name" value="Glutathione-S-Trfase_C_sf"/>
</dbReference>
<reference evidence="2 3" key="1">
    <citation type="submission" date="2019-02" db="EMBL/GenBank/DDBJ databases">
        <title>Aquabacterium sp. strain KMB7.</title>
        <authorList>
            <person name="Chen W.-M."/>
        </authorList>
    </citation>
    <scope>NUCLEOTIDE SEQUENCE [LARGE SCALE GENOMIC DNA]</scope>
    <source>
        <strain evidence="2 3">KMB7</strain>
    </source>
</reference>